<organism evidence="1 2">
    <name type="scientific">Pseudonocardia hispaniensis</name>
    <dbReference type="NCBI Taxonomy" id="904933"/>
    <lineage>
        <taxon>Bacteria</taxon>
        <taxon>Bacillati</taxon>
        <taxon>Actinomycetota</taxon>
        <taxon>Actinomycetes</taxon>
        <taxon>Pseudonocardiales</taxon>
        <taxon>Pseudonocardiaceae</taxon>
        <taxon>Pseudonocardia</taxon>
    </lineage>
</organism>
<sequence>MKLPSTGMHGACLRSDAVAVLGEYRVRAALEDGELVSTWAGVVAEPSRAADPRTIVASAVLAGGDSVIVAGPTAARLHGCTAAEMLPVHLVAPYGHWMRSVPGLVVHNGRFLDRDRDCVDGLAVLGLERVVTDLLCRSRPQDALAVTDQVLARFEPTERSAFRARIADRLDERPDPRGTRAARQLLQLATGRAESPAESWLLWTVVDLGFPVPEANWSVRDLDGVELYRLDLAWPTLRIAVEYDGYAAHAGRGEQDAARIRDLERRGWLVIIVGAADLGEPVRLERELSAALSARGWDLRQRRVGAARRRRHREWQAS</sequence>
<dbReference type="SUPFAM" id="SSF52980">
    <property type="entry name" value="Restriction endonuclease-like"/>
    <property type="match status" value="1"/>
</dbReference>
<name>A0ABW1IWL3_9PSEU</name>
<dbReference type="RefSeq" id="WP_379581654.1">
    <property type="nucleotide sequence ID" value="NZ_JBHSQW010000001.1"/>
</dbReference>
<accession>A0ABW1IWL3</accession>
<evidence type="ECO:0008006" key="3">
    <source>
        <dbReference type="Google" id="ProtNLM"/>
    </source>
</evidence>
<dbReference type="InterPro" id="IPR011335">
    <property type="entry name" value="Restrct_endonuc-II-like"/>
</dbReference>
<proteinExistence type="predicted"/>
<comment type="caution">
    <text evidence="1">The sequence shown here is derived from an EMBL/GenBank/DDBJ whole genome shotgun (WGS) entry which is preliminary data.</text>
</comment>
<dbReference type="Proteomes" id="UP001596302">
    <property type="component" value="Unassembled WGS sequence"/>
</dbReference>
<evidence type="ECO:0000313" key="1">
    <source>
        <dbReference type="EMBL" id="MFC5992777.1"/>
    </source>
</evidence>
<evidence type="ECO:0000313" key="2">
    <source>
        <dbReference type="Proteomes" id="UP001596302"/>
    </source>
</evidence>
<gene>
    <name evidence="1" type="ORF">ACFQE5_00965</name>
</gene>
<reference evidence="2" key="1">
    <citation type="journal article" date="2019" name="Int. J. Syst. Evol. Microbiol.">
        <title>The Global Catalogue of Microorganisms (GCM) 10K type strain sequencing project: providing services to taxonomists for standard genome sequencing and annotation.</title>
        <authorList>
            <consortium name="The Broad Institute Genomics Platform"/>
            <consortium name="The Broad Institute Genome Sequencing Center for Infectious Disease"/>
            <person name="Wu L."/>
            <person name="Ma J."/>
        </authorList>
    </citation>
    <scope>NUCLEOTIDE SEQUENCE [LARGE SCALE GENOMIC DNA]</scope>
    <source>
        <strain evidence="2">CCM 8391</strain>
    </source>
</reference>
<protein>
    <recommendedName>
        <fullName evidence="3">DUF559 domain-containing protein</fullName>
    </recommendedName>
</protein>
<dbReference type="Gene3D" id="3.40.960.10">
    <property type="entry name" value="VSR Endonuclease"/>
    <property type="match status" value="1"/>
</dbReference>
<keyword evidence="2" id="KW-1185">Reference proteome</keyword>
<dbReference type="EMBL" id="JBHSQW010000001">
    <property type="protein sequence ID" value="MFC5992777.1"/>
    <property type="molecule type" value="Genomic_DNA"/>
</dbReference>